<keyword evidence="1" id="KW-1133">Transmembrane helix</keyword>
<keyword evidence="1" id="KW-0472">Membrane</keyword>
<reference evidence="2 3" key="1">
    <citation type="submission" date="2020-07" db="EMBL/GenBank/DDBJ databases">
        <title>Spirosoma foliorum sp. nov., isolated from the leaves on the Nejang mountain Korea, Republic of.</title>
        <authorList>
            <person name="Ho H."/>
            <person name="Lee Y.-J."/>
            <person name="Nurcahyanto D.-A."/>
            <person name="Kim S.-G."/>
        </authorList>
    </citation>
    <scope>NUCLEOTIDE SEQUENCE [LARGE SCALE GENOMIC DNA]</scope>
    <source>
        <strain evidence="2 3">PL0136</strain>
    </source>
</reference>
<gene>
    <name evidence="2" type="ORF">H3H32_18645</name>
</gene>
<protein>
    <submittedName>
        <fullName evidence="2">Acyltransferase family protein</fullName>
    </submittedName>
</protein>
<feature type="transmembrane region" description="Helical" evidence="1">
    <location>
        <begin position="89"/>
        <end position="109"/>
    </location>
</feature>
<name>A0A7G5H6L9_9BACT</name>
<dbReference type="Proteomes" id="UP000515369">
    <property type="component" value="Chromosome"/>
</dbReference>
<feature type="transmembrane region" description="Helical" evidence="1">
    <location>
        <begin position="56"/>
        <end position="77"/>
    </location>
</feature>
<feature type="transmembrane region" description="Helical" evidence="1">
    <location>
        <begin position="20"/>
        <end position="44"/>
    </location>
</feature>
<dbReference type="EMBL" id="CP059732">
    <property type="protein sequence ID" value="QMW06761.1"/>
    <property type="molecule type" value="Genomic_DNA"/>
</dbReference>
<keyword evidence="2" id="KW-0808">Transferase</keyword>
<dbReference type="InterPro" id="IPR050623">
    <property type="entry name" value="Glucan_succinyl_AcylTrfase"/>
</dbReference>
<keyword evidence="2" id="KW-0012">Acyltransferase</keyword>
<feature type="transmembrane region" description="Helical" evidence="1">
    <location>
        <begin position="147"/>
        <end position="169"/>
    </location>
</feature>
<dbReference type="GO" id="GO:0016746">
    <property type="term" value="F:acyltransferase activity"/>
    <property type="evidence" value="ECO:0007669"/>
    <property type="project" value="UniProtKB-KW"/>
</dbReference>
<feature type="transmembrane region" description="Helical" evidence="1">
    <location>
        <begin position="121"/>
        <end position="141"/>
    </location>
</feature>
<dbReference type="KEGG" id="sfol:H3H32_18645"/>
<keyword evidence="1" id="KW-0812">Transmembrane</keyword>
<keyword evidence="3" id="KW-1185">Reference proteome</keyword>
<dbReference type="PANTHER" id="PTHR36927:SF1">
    <property type="entry name" value="MDO-LIKE PROTEIN"/>
    <property type="match status" value="1"/>
</dbReference>
<dbReference type="PANTHER" id="PTHR36927">
    <property type="entry name" value="BLR4337 PROTEIN"/>
    <property type="match status" value="1"/>
</dbReference>
<evidence type="ECO:0000256" key="1">
    <source>
        <dbReference type="SAM" id="Phobius"/>
    </source>
</evidence>
<proteinExistence type="predicted"/>
<accession>A0A7G5H6L9</accession>
<dbReference type="AlphaFoldDB" id="A0A7G5H6L9"/>
<evidence type="ECO:0000313" key="3">
    <source>
        <dbReference type="Proteomes" id="UP000515369"/>
    </source>
</evidence>
<organism evidence="2 3">
    <name type="scientific">Spirosoma foliorum</name>
    <dbReference type="NCBI Taxonomy" id="2710596"/>
    <lineage>
        <taxon>Bacteria</taxon>
        <taxon>Pseudomonadati</taxon>
        <taxon>Bacteroidota</taxon>
        <taxon>Cytophagia</taxon>
        <taxon>Cytophagales</taxon>
        <taxon>Cytophagaceae</taxon>
        <taxon>Spirosoma</taxon>
    </lineage>
</organism>
<evidence type="ECO:0000313" key="2">
    <source>
        <dbReference type="EMBL" id="QMW06761.1"/>
    </source>
</evidence>
<sequence>MGVLFFLCLYWQRSPYLLTSVGWVVIPSVFTTYLFFFGLGWLIFTTNSLPKLTRYSISQLVAATLLFLAQGIIQWPLTDDTLTLKIALSALYTPLFVFGLLALFLTYFNRYSPRLSYLMDASYWVYIIHLPLIYLIVGLLFDYPISAFLKFAITFSATSILCLVSYYYLIRGTFIGLFLNGKVHKNKAINPEKAVA</sequence>